<dbReference type="Proteomes" id="UP000247673">
    <property type="component" value="Unassembled WGS sequence"/>
</dbReference>
<dbReference type="OrthoDB" id="6049303at2"/>
<dbReference type="Gene3D" id="3.30.2000.20">
    <property type="match status" value="1"/>
</dbReference>
<evidence type="ECO:0008006" key="3">
    <source>
        <dbReference type="Google" id="ProtNLM"/>
    </source>
</evidence>
<comment type="caution">
    <text evidence="1">The sequence shown here is derived from an EMBL/GenBank/DDBJ whole genome shotgun (WGS) entry which is preliminary data.</text>
</comment>
<dbReference type="Pfam" id="PF13554">
    <property type="entry name" value="Phage_tail_terminator_5"/>
    <property type="match status" value="1"/>
</dbReference>
<protein>
    <recommendedName>
        <fullName evidence="3">DUF3168 domain-containing protein</fullName>
    </recommendedName>
</protein>
<accession>A0A2V4DVA3</accession>
<organism evidence="1 2">
    <name type="scientific">Gilliamella apis</name>
    <dbReference type="NCBI Taxonomy" id="1970738"/>
    <lineage>
        <taxon>Bacteria</taxon>
        <taxon>Pseudomonadati</taxon>
        <taxon>Pseudomonadota</taxon>
        <taxon>Gammaproteobacteria</taxon>
        <taxon>Orbales</taxon>
        <taxon>Orbaceae</taxon>
        <taxon>Gilliamella</taxon>
    </lineage>
</organism>
<evidence type="ECO:0000313" key="2">
    <source>
        <dbReference type="Proteomes" id="UP000247673"/>
    </source>
</evidence>
<dbReference type="AlphaFoldDB" id="A0A2V4DVA3"/>
<gene>
    <name evidence="1" type="ORF">DKK78_03550</name>
</gene>
<dbReference type="RefSeq" id="WP_110447390.1">
    <property type="nucleotide sequence ID" value="NZ_CP132381.1"/>
</dbReference>
<name>A0A2V4DVA3_9GAMM</name>
<dbReference type="InterPro" id="IPR025395">
    <property type="entry name" value="Phage_tail_terminator-like"/>
</dbReference>
<dbReference type="EMBL" id="QGLO01000004">
    <property type="protein sequence ID" value="PXY91419.1"/>
    <property type="molecule type" value="Genomic_DNA"/>
</dbReference>
<sequence length="134" mass="15021">MISTISELLESHLYTIANQLNLQIVYKNIAATPNDEIYLKSNILPAITTCFDLDGESRIYKGVYQVSVVAPINTGKSRSQQIVESIIKHFQLNLELKKGTFSLYINSVPSAYPAITDKTTYTIPISMNYRADTI</sequence>
<reference evidence="1 2" key="1">
    <citation type="submission" date="2018-05" db="EMBL/GenBank/DDBJ databases">
        <title>Reference genomes for bee gut microbiota database.</title>
        <authorList>
            <person name="Ellegaard K.M."/>
        </authorList>
    </citation>
    <scope>NUCLEOTIDE SEQUENCE [LARGE SCALE GENOMIC DNA]</scope>
    <source>
        <strain evidence="1 2">ESL0172</strain>
    </source>
</reference>
<proteinExistence type="predicted"/>
<keyword evidence="2" id="KW-1185">Reference proteome</keyword>
<evidence type="ECO:0000313" key="1">
    <source>
        <dbReference type="EMBL" id="PXY91419.1"/>
    </source>
</evidence>